<keyword evidence="8" id="KW-1185">Reference proteome</keyword>
<dbReference type="InterPro" id="IPR010987">
    <property type="entry name" value="Glutathione-S-Trfase_C-like"/>
</dbReference>
<dbReference type="PANTHER" id="PTHR11571">
    <property type="entry name" value="GLUTATHIONE S-TRANSFERASE"/>
    <property type="match status" value="1"/>
</dbReference>
<feature type="non-terminal residue" evidence="7">
    <location>
        <position position="155"/>
    </location>
</feature>
<dbReference type="SFLD" id="SFLDS00019">
    <property type="entry name" value="Glutathione_Transferase_(cytos"/>
    <property type="match status" value="1"/>
</dbReference>
<dbReference type="SUPFAM" id="SSF52833">
    <property type="entry name" value="Thioredoxin-like"/>
    <property type="match status" value="1"/>
</dbReference>
<organism evidence="7 8">
    <name type="scientific">Pristionchus mayeri</name>
    <dbReference type="NCBI Taxonomy" id="1317129"/>
    <lineage>
        <taxon>Eukaryota</taxon>
        <taxon>Metazoa</taxon>
        <taxon>Ecdysozoa</taxon>
        <taxon>Nematoda</taxon>
        <taxon>Chromadorea</taxon>
        <taxon>Rhabditida</taxon>
        <taxon>Rhabditina</taxon>
        <taxon>Diplogasteromorpha</taxon>
        <taxon>Diplogasteroidea</taxon>
        <taxon>Neodiplogasteridae</taxon>
        <taxon>Pristionchus</taxon>
    </lineage>
</organism>
<keyword evidence="2" id="KW-0808">Transferase</keyword>
<evidence type="ECO:0000256" key="3">
    <source>
        <dbReference type="ARBA" id="ARBA00038317"/>
    </source>
</evidence>
<dbReference type="PROSITE" id="PS50405">
    <property type="entry name" value="GST_CTER"/>
    <property type="match status" value="1"/>
</dbReference>
<dbReference type="SUPFAM" id="SSF47616">
    <property type="entry name" value="GST C-terminal domain-like"/>
    <property type="match status" value="1"/>
</dbReference>
<reference evidence="8" key="1">
    <citation type="submission" date="2022-10" db="EMBL/GenBank/DDBJ databases">
        <title>Genome assembly of Pristionchus species.</title>
        <authorList>
            <person name="Yoshida K."/>
            <person name="Sommer R.J."/>
        </authorList>
    </citation>
    <scope>NUCLEOTIDE SEQUENCE [LARGE SCALE GENOMIC DNA]</scope>
    <source>
        <strain evidence="8">RS5460</strain>
    </source>
</reference>
<accession>A0AAN5CAZ3</accession>
<comment type="catalytic activity">
    <reaction evidence="4">
        <text>RX + glutathione = an S-substituted glutathione + a halide anion + H(+)</text>
        <dbReference type="Rhea" id="RHEA:16437"/>
        <dbReference type="ChEBI" id="CHEBI:15378"/>
        <dbReference type="ChEBI" id="CHEBI:16042"/>
        <dbReference type="ChEBI" id="CHEBI:17792"/>
        <dbReference type="ChEBI" id="CHEBI:57925"/>
        <dbReference type="ChEBI" id="CHEBI:90779"/>
        <dbReference type="EC" id="2.5.1.18"/>
    </reaction>
</comment>
<feature type="non-terminal residue" evidence="7">
    <location>
        <position position="1"/>
    </location>
</feature>
<evidence type="ECO:0000259" key="5">
    <source>
        <dbReference type="PROSITE" id="PS50404"/>
    </source>
</evidence>
<dbReference type="InterPro" id="IPR004046">
    <property type="entry name" value="GST_C"/>
</dbReference>
<feature type="domain" description="GST C-terminal" evidence="6">
    <location>
        <begin position="34"/>
        <end position="155"/>
    </location>
</feature>
<dbReference type="InterPro" id="IPR036249">
    <property type="entry name" value="Thioredoxin-like_sf"/>
</dbReference>
<evidence type="ECO:0000313" key="8">
    <source>
        <dbReference type="Proteomes" id="UP001328107"/>
    </source>
</evidence>
<comment type="caution">
    <text evidence="7">The sequence shown here is derived from an EMBL/GenBank/DDBJ whole genome shotgun (WGS) entry which is preliminary data.</text>
</comment>
<protein>
    <recommendedName>
        <fullName evidence="1">glutathione transferase</fullName>
        <ecNumber evidence="1">2.5.1.18</ecNumber>
    </recommendedName>
</protein>
<dbReference type="InterPro" id="IPR004045">
    <property type="entry name" value="Glutathione_S-Trfase_N"/>
</dbReference>
<dbReference type="InterPro" id="IPR036282">
    <property type="entry name" value="Glutathione-S-Trfase_C_sf"/>
</dbReference>
<evidence type="ECO:0000313" key="7">
    <source>
        <dbReference type="EMBL" id="GMR36362.1"/>
    </source>
</evidence>
<dbReference type="Gene3D" id="3.40.30.10">
    <property type="entry name" value="Glutaredoxin"/>
    <property type="match status" value="1"/>
</dbReference>
<dbReference type="EC" id="2.5.1.18" evidence="1"/>
<dbReference type="Proteomes" id="UP001328107">
    <property type="component" value="Unassembled WGS sequence"/>
</dbReference>
<dbReference type="FunFam" id="1.20.1050.10:FF:000044">
    <property type="entry name" value="Glutathione S-transferase"/>
    <property type="match status" value="1"/>
</dbReference>
<dbReference type="CDD" id="cd03192">
    <property type="entry name" value="GST_C_Sigma_like"/>
    <property type="match status" value="1"/>
</dbReference>
<dbReference type="InterPro" id="IPR040079">
    <property type="entry name" value="Glutathione_S-Trfase"/>
</dbReference>
<comment type="similarity">
    <text evidence="3">Belongs to the GST superfamily. Sigma family.</text>
</comment>
<sequence>FGQMPVLFVDGKPLPQSFAIARFLANQFGFAGKTPFEAAWVDALADQYKDYQNEIRPFMVVAYGFAQGDKEKLRKEVAEPAINKFFAILEKRAKNGSNGHLVGNSLTWVDLLVSDHIGILESHIPNALSTFPLVNEIKKKTTTLPKLKEWIDKRP</sequence>
<dbReference type="GO" id="GO:0006749">
    <property type="term" value="P:glutathione metabolic process"/>
    <property type="evidence" value="ECO:0007669"/>
    <property type="project" value="TreeGrafter"/>
</dbReference>
<dbReference type="Pfam" id="PF14497">
    <property type="entry name" value="GST_C_3"/>
    <property type="match status" value="1"/>
</dbReference>
<proteinExistence type="inferred from homology"/>
<dbReference type="InterPro" id="IPR050213">
    <property type="entry name" value="GST_superfamily"/>
</dbReference>
<gene>
    <name evidence="7" type="ORF">PMAYCL1PPCAC_06557</name>
</gene>
<dbReference type="PROSITE" id="PS50404">
    <property type="entry name" value="GST_NTER"/>
    <property type="match status" value="1"/>
</dbReference>
<evidence type="ECO:0000256" key="4">
    <source>
        <dbReference type="ARBA" id="ARBA00047960"/>
    </source>
</evidence>
<feature type="domain" description="GST N-terminal" evidence="5">
    <location>
        <begin position="1"/>
        <end position="32"/>
    </location>
</feature>
<dbReference type="AlphaFoldDB" id="A0AAN5CAZ3"/>
<dbReference type="PANTHER" id="PTHR11571:SF224">
    <property type="entry name" value="HEMATOPOIETIC PROSTAGLANDIN D SYNTHASE"/>
    <property type="match status" value="1"/>
</dbReference>
<evidence type="ECO:0000256" key="1">
    <source>
        <dbReference type="ARBA" id="ARBA00012452"/>
    </source>
</evidence>
<evidence type="ECO:0000259" key="6">
    <source>
        <dbReference type="PROSITE" id="PS50405"/>
    </source>
</evidence>
<dbReference type="GO" id="GO:0004364">
    <property type="term" value="F:glutathione transferase activity"/>
    <property type="evidence" value="ECO:0007669"/>
    <property type="project" value="UniProtKB-EC"/>
</dbReference>
<dbReference type="Gene3D" id="1.20.1050.10">
    <property type="match status" value="1"/>
</dbReference>
<dbReference type="EMBL" id="BTRK01000002">
    <property type="protein sequence ID" value="GMR36362.1"/>
    <property type="molecule type" value="Genomic_DNA"/>
</dbReference>
<evidence type="ECO:0000256" key="2">
    <source>
        <dbReference type="ARBA" id="ARBA00022679"/>
    </source>
</evidence>
<name>A0AAN5CAZ3_9BILA</name>